<sequence>MNSVRTLLVTGASGFVGKHVSNAALEERLDWRVLPLKKGLDLRDMRSLSTWIKANHFDGVLHLGAQSFVPRAFENPEETLEINLLGTLHLLQSLSQVGFSGPFVYVSSGDVYGAVPEGTLPISEELRPAPRNPYAVSKVAAEHLCLQWQRTEGIKAIIARPFNHIGPMQGSSFVVPSVASQIIEAKRKKCSRAEISVGNIDVTRDFTDVRDVVAAYARLLEDGRAGEIYNVASGKERTIRELIESLSVLAELPVTLRSDPAKMRSGEQRRVVADTSKIQRDIGWRAAIPMEQTLKDILSQLECK</sequence>
<dbReference type="PANTHER" id="PTHR43000">
    <property type="entry name" value="DTDP-D-GLUCOSE 4,6-DEHYDRATASE-RELATED"/>
    <property type="match status" value="1"/>
</dbReference>
<dbReference type="InterPro" id="IPR016040">
    <property type="entry name" value="NAD(P)-bd_dom"/>
</dbReference>
<evidence type="ECO:0000313" key="3">
    <source>
        <dbReference type="Proteomes" id="UP000824755"/>
    </source>
</evidence>
<evidence type="ECO:0000259" key="1">
    <source>
        <dbReference type="Pfam" id="PF16363"/>
    </source>
</evidence>
<dbReference type="EMBL" id="CP080544">
    <property type="protein sequence ID" value="QYR52736.1"/>
    <property type="molecule type" value="Genomic_DNA"/>
</dbReference>
<keyword evidence="2" id="KW-0456">Lyase</keyword>
<organism evidence="2 3">
    <name type="scientific">Lysobacter soyae</name>
    <dbReference type="NCBI Taxonomy" id="2764185"/>
    <lineage>
        <taxon>Bacteria</taxon>
        <taxon>Pseudomonadati</taxon>
        <taxon>Pseudomonadota</taxon>
        <taxon>Gammaproteobacteria</taxon>
        <taxon>Lysobacterales</taxon>
        <taxon>Lysobacteraceae</taxon>
        <taxon>Lysobacter</taxon>
    </lineage>
</organism>
<dbReference type="GO" id="GO:0008446">
    <property type="term" value="F:GDP-mannose 4,6-dehydratase activity"/>
    <property type="evidence" value="ECO:0007669"/>
    <property type="project" value="UniProtKB-EC"/>
</dbReference>
<dbReference type="Gene3D" id="3.90.25.10">
    <property type="entry name" value="UDP-galactose 4-epimerase, domain 1"/>
    <property type="match status" value="1"/>
</dbReference>
<reference evidence="2 3" key="1">
    <citation type="submission" date="2021-08" db="EMBL/GenBank/DDBJ databases">
        <title>Lysobacter sp. strain CJ11 Genome sequencing and assembly.</title>
        <authorList>
            <person name="Kim I."/>
        </authorList>
    </citation>
    <scope>NUCLEOTIDE SEQUENCE [LARGE SCALE GENOMIC DNA]</scope>
    <source>
        <strain evidence="2 3">CJ11</strain>
    </source>
</reference>
<evidence type="ECO:0000313" key="2">
    <source>
        <dbReference type="EMBL" id="QYR52736.1"/>
    </source>
</evidence>
<keyword evidence="3" id="KW-1185">Reference proteome</keyword>
<dbReference type="Pfam" id="PF16363">
    <property type="entry name" value="GDP_Man_Dehyd"/>
    <property type="match status" value="1"/>
</dbReference>
<accession>A0ABX8WPE4</accession>
<name>A0ABX8WPE4_9GAMM</name>
<feature type="domain" description="NAD(P)-binding" evidence="1">
    <location>
        <begin position="40"/>
        <end position="296"/>
    </location>
</feature>
<protein>
    <submittedName>
        <fullName evidence="2">GDP-mannose 4,6-dehydratase</fullName>
        <ecNumber evidence="2">4.2.1.47</ecNumber>
    </submittedName>
</protein>
<dbReference type="Proteomes" id="UP000824755">
    <property type="component" value="Chromosome"/>
</dbReference>
<dbReference type="InterPro" id="IPR036291">
    <property type="entry name" value="NAD(P)-bd_dom_sf"/>
</dbReference>
<proteinExistence type="predicted"/>
<dbReference type="Gene3D" id="3.40.50.720">
    <property type="entry name" value="NAD(P)-binding Rossmann-like Domain"/>
    <property type="match status" value="1"/>
</dbReference>
<dbReference type="SUPFAM" id="SSF51735">
    <property type="entry name" value="NAD(P)-binding Rossmann-fold domains"/>
    <property type="match status" value="1"/>
</dbReference>
<gene>
    <name evidence="2" type="ORF">H8L67_09155</name>
</gene>
<dbReference type="RefSeq" id="WP_220379521.1">
    <property type="nucleotide sequence ID" value="NZ_CP080544.1"/>
</dbReference>
<dbReference type="EC" id="4.2.1.47" evidence="2"/>